<feature type="region of interest" description="Disordered" evidence="1">
    <location>
        <begin position="70"/>
        <end position="122"/>
    </location>
</feature>
<evidence type="ECO:0000256" key="2">
    <source>
        <dbReference type="SAM" id="Phobius"/>
    </source>
</evidence>
<name>A0ABC8SA70_9AQUA</name>
<dbReference type="AlphaFoldDB" id="A0ABC8SA70"/>
<dbReference type="PANTHER" id="PTHR37206:SF1">
    <property type="entry name" value="TRANSMEMBRANE PROTEIN"/>
    <property type="match status" value="1"/>
</dbReference>
<evidence type="ECO:0000313" key="3">
    <source>
        <dbReference type="EMBL" id="CAK9154111.1"/>
    </source>
</evidence>
<comment type="caution">
    <text evidence="3">The sequence shown here is derived from an EMBL/GenBank/DDBJ whole genome shotgun (WGS) entry which is preliminary data.</text>
</comment>
<evidence type="ECO:0000313" key="4">
    <source>
        <dbReference type="Proteomes" id="UP001642360"/>
    </source>
</evidence>
<evidence type="ECO:0000256" key="1">
    <source>
        <dbReference type="SAM" id="MobiDB-lite"/>
    </source>
</evidence>
<reference evidence="3 4" key="1">
    <citation type="submission" date="2024-02" db="EMBL/GenBank/DDBJ databases">
        <authorList>
            <person name="Vignale AGUSTIN F."/>
            <person name="Sosa J E."/>
            <person name="Modenutti C."/>
        </authorList>
    </citation>
    <scope>NUCLEOTIDE SEQUENCE [LARGE SCALE GENOMIC DNA]</scope>
</reference>
<dbReference type="PANTHER" id="PTHR37206">
    <property type="entry name" value="TRANSMEMBRANE PROTEIN"/>
    <property type="match status" value="1"/>
</dbReference>
<accession>A0ABC8SA70</accession>
<organism evidence="3 4">
    <name type="scientific">Ilex paraguariensis</name>
    <name type="common">yerba mate</name>
    <dbReference type="NCBI Taxonomy" id="185542"/>
    <lineage>
        <taxon>Eukaryota</taxon>
        <taxon>Viridiplantae</taxon>
        <taxon>Streptophyta</taxon>
        <taxon>Embryophyta</taxon>
        <taxon>Tracheophyta</taxon>
        <taxon>Spermatophyta</taxon>
        <taxon>Magnoliopsida</taxon>
        <taxon>eudicotyledons</taxon>
        <taxon>Gunneridae</taxon>
        <taxon>Pentapetalae</taxon>
        <taxon>asterids</taxon>
        <taxon>campanulids</taxon>
        <taxon>Aquifoliales</taxon>
        <taxon>Aquifoliaceae</taxon>
        <taxon>Ilex</taxon>
    </lineage>
</organism>
<feature type="transmembrane region" description="Helical" evidence="2">
    <location>
        <begin position="162"/>
        <end position="183"/>
    </location>
</feature>
<keyword evidence="2" id="KW-1133">Transmembrane helix</keyword>
<dbReference type="Proteomes" id="UP001642360">
    <property type="component" value="Unassembled WGS sequence"/>
</dbReference>
<feature type="compositionally biased region" description="Polar residues" evidence="1">
    <location>
        <begin position="78"/>
        <end position="94"/>
    </location>
</feature>
<gene>
    <name evidence="3" type="ORF">ILEXP_LOCUS22418</name>
</gene>
<proteinExistence type="predicted"/>
<keyword evidence="4" id="KW-1185">Reference proteome</keyword>
<sequence>MADSGGEEEETETPIQVLLKWQRINYPHRHSHTQYDLPNGWSSMMAIRDSAHNHDQTSLIFPPIDHENLHISKHSSHPIPNTKSTSSSYPFDQKNSCNSSSYSSSPFDLDRDDPPLLVPSPPRKRAGDVARWLRLGLQLLRCHITDITSTIRKFVNTRGVRWSFLSPVLVAAAMLFTVLYLRLRRRRLLQVSRESIGDLIHIIKQQDEKLNQLSHQIAQANEVLLALHRVLDSKTG</sequence>
<keyword evidence="2" id="KW-0812">Transmembrane</keyword>
<dbReference type="EMBL" id="CAUOFW020002494">
    <property type="protein sequence ID" value="CAK9154111.1"/>
    <property type="molecule type" value="Genomic_DNA"/>
</dbReference>
<keyword evidence="2" id="KW-0472">Membrane</keyword>
<feature type="compositionally biased region" description="Low complexity" evidence="1">
    <location>
        <begin position="95"/>
        <end position="107"/>
    </location>
</feature>
<protein>
    <submittedName>
        <fullName evidence="3">Uncharacterized protein</fullName>
    </submittedName>
</protein>